<keyword evidence="3 8" id="KW-0812">Transmembrane</keyword>
<accession>A0A1M5K3S4</accession>
<comment type="function">
    <text evidence="8">Fluoride-specific ion channel. Important for reducing fluoride concentration in the cell, thus reducing its toxicity.</text>
</comment>
<evidence type="ECO:0000256" key="7">
    <source>
        <dbReference type="ARBA" id="ARBA00035585"/>
    </source>
</evidence>
<proteinExistence type="inferred from homology"/>
<feature type="binding site" evidence="8">
    <location>
        <position position="91"/>
    </location>
    <ligand>
        <name>Na(+)</name>
        <dbReference type="ChEBI" id="CHEBI:29101"/>
        <note>structural</note>
    </ligand>
</feature>
<dbReference type="Proteomes" id="UP000184357">
    <property type="component" value="Unassembled WGS sequence"/>
</dbReference>
<evidence type="ECO:0000256" key="1">
    <source>
        <dbReference type="ARBA" id="ARBA00004651"/>
    </source>
</evidence>
<keyword evidence="8" id="KW-0813">Transport</keyword>
<keyword evidence="2 8" id="KW-1003">Cell membrane</keyword>
<feature type="binding site" evidence="8">
    <location>
        <position position="94"/>
    </location>
    <ligand>
        <name>Na(+)</name>
        <dbReference type="ChEBI" id="CHEBI:29101"/>
        <note>structural</note>
    </ligand>
</feature>
<feature type="transmembrane region" description="Helical" evidence="8">
    <location>
        <begin position="29"/>
        <end position="46"/>
    </location>
</feature>
<evidence type="ECO:0000313" key="10">
    <source>
        <dbReference type="Proteomes" id="UP000184357"/>
    </source>
</evidence>
<dbReference type="GO" id="GO:0062054">
    <property type="term" value="F:fluoride channel activity"/>
    <property type="evidence" value="ECO:0007669"/>
    <property type="project" value="UniProtKB-UniRule"/>
</dbReference>
<feature type="transmembrane region" description="Helical" evidence="8">
    <location>
        <begin position="81"/>
        <end position="104"/>
    </location>
</feature>
<gene>
    <name evidence="8" type="primary">fluC</name>
    <name evidence="8" type="synonym">crcB</name>
    <name evidence="9" type="ORF">SAMN05443636_0367</name>
</gene>
<dbReference type="STRING" id="43928.SAMN05443636_0367"/>
<comment type="activity regulation">
    <text evidence="8">Na(+) is not transported, but it plays an essential structural role and its presence is essential for fluoride channel function.</text>
</comment>
<keyword evidence="5 8" id="KW-0472">Membrane</keyword>
<sequence>MIATAAVALGGAVVALASVATLATVPDPALVALGGAVGAVARHLLGSAVDRDAFPLGTLTVNVLGSFLLGLLVFWPVGGDALLLAGTGACGAFTTFSSFSVSTVRLWERGDRGRAALFVAGNTLLAGAAVGLAAVVAAAAGPPGAA</sequence>
<dbReference type="Pfam" id="PF02537">
    <property type="entry name" value="CRCB"/>
    <property type="match status" value="1"/>
</dbReference>
<dbReference type="PANTHER" id="PTHR28259:SF1">
    <property type="entry name" value="FLUORIDE EXPORT PROTEIN 1-RELATED"/>
    <property type="match status" value="1"/>
</dbReference>
<protein>
    <recommendedName>
        <fullName evidence="8">Fluoride-specific ion channel FluC</fullName>
    </recommendedName>
</protein>
<keyword evidence="8" id="KW-0406">Ion transport</keyword>
<dbReference type="AlphaFoldDB" id="A0A1M5K3S4"/>
<evidence type="ECO:0000256" key="3">
    <source>
        <dbReference type="ARBA" id="ARBA00022692"/>
    </source>
</evidence>
<reference evidence="9 10" key="1">
    <citation type="submission" date="2016-11" db="EMBL/GenBank/DDBJ databases">
        <authorList>
            <person name="Jaros S."/>
            <person name="Januszkiewicz K."/>
            <person name="Wedrychowicz H."/>
        </authorList>
    </citation>
    <scope>NUCLEOTIDE SEQUENCE [LARGE SCALE GENOMIC DNA]</scope>
    <source>
        <strain evidence="9 10">DSM 9297</strain>
    </source>
</reference>
<keyword evidence="8" id="KW-0479">Metal-binding</keyword>
<evidence type="ECO:0000256" key="6">
    <source>
        <dbReference type="ARBA" id="ARBA00035120"/>
    </source>
</evidence>
<keyword evidence="4 8" id="KW-1133">Transmembrane helix</keyword>
<evidence type="ECO:0000256" key="5">
    <source>
        <dbReference type="ARBA" id="ARBA00023136"/>
    </source>
</evidence>
<evidence type="ECO:0000256" key="4">
    <source>
        <dbReference type="ARBA" id="ARBA00022989"/>
    </source>
</evidence>
<evidence type="ECO:0000256" key="8">
    <source>
        <dbReference type="HAMAP-Rule" id="MF_00454"/>
    </source>
</evidence>
<dbReference type="GO" id="GO:0005886">
    <property type="term" value="C:plasma membrane"/>
    <property type="evidence" value="ECO:0007669"/>
    <property type="project" value="UniProtKB-SubCell"/>
</dbReference>
<keyword evidence="8" id="KW-0407">Ion channel</keyword>
<organism evidence="9 10">
    <name type="scientific">Halobaculum gomorrense</name>
    <dbReference type="NCBI Taxonomy" id="43928"/>
    <lineage>
        <taxon>Archaea</taxon>
        <taxon>Methanobacteriati</taxon>
        <taxon>Methanobacteriota</taxon>
        <taxon>Stenosarchaea group</taxon>
        <taxon>Halobacteria</taxon>
        <taxon>Halobacteriales</taxon>
        <taxon>Haloferacaceae</taxon>
        <taxon>Halobaculum</taxon>
    </lineage>
</organism>
<keyword evidence="10" id="KW-1185">Reference proteome</keyword>
<dbReference type="EMBL" id="FQWV01000001">
    <property type="protein sequence ID" value="SHG47458.1"/>
    <property type="molecule type" value="Genomic_DNA"/>
</dbReference>
<dbReference type="GO" id="GO:0046872">
    <property type="term" value="F:metal ion binding"/>
    <property type="evidence" value="ECO:0007669"/>
    <property type="project" value="UniProtKB-KW"/>
</dbReference>
<comment type="similarity">
    <text evidence="6 8">Belongs to the fluoride channel Fluc/FEX (TC 1.A.43) family.</text>
</comment>
<evidence type="ECO:0000313" key="9">
    <source>
        <dbReference type="EMBL" id="SHG47458.1"/>
    </source>
</evidence>
<dbReference type="PANTHER" id="PTHR28259">
    <property type="entry name" value="FLUORIDE EXPORT PROTEIN 1-RELATED"/>
    <property type="match status" value="1"/>
</dbReference>
<feature type="transmembrane region" description="Helical" evidence="8">
    <location>
        <begin position="116"/>
        <end position="140"/>
    </location>
</feature>
<comment type="catalytic activity">
    <reaction evidence="7">
        <text>fluoride(in) = fluoride(out)</text>
        <dbReference type="Rhea" id="RHEA:76159"/>
        <dbReference type="ChEBI" id="CHEBI:17051"/>
    </reaction>
    <physiologicalReaction direction="left-to-right" evidence="7">
        <dbReference type="Rhea" id="RHEA:76160"/>
    </physiologicalReaction>
</comment>
<comment type="subcellular location">
    <subcellularLocation>
        <location evidence="1 8">Cell membrane</location>
        <topology evidence="1 8">Multi-pass membrane protein</topology>
    </subcellularLocation>
</comment>
<name>A0A1M5K3S4_9EURY</name>
<dbReference type="GO" id="GO:0140114">
    <property type="term" value="P:cellular detoxification of fluoride"/>
    <property type="evidence" value="ECO:0007669"/>
    <property type="project" value="UniProtKB-UniRule"/>
</dbReference>
<feature type="transmembrane region" description="Helical" evidence="8">
    <location>
        <begin position="53"/>
        <end position="75"/>
    </location>
</feature>
<dbReference type="HAMAP" id="MF_00454">
    <property type="entry name" value="FluC"/>
    <property type="match status" value="1"/>
</dbReference>
<keyword evidence="8" id="KW-0915">Sodium</keyword>
<dbReference type="InterPro" id="IPR003691">
    <property type="entry name" value="FluC"/>
</dbReference>
<evidence type="ECO:0000256" key="2">
    <source>
        <dbReference type="ARBA" id="ARBA00022475"/>
    </source>
</evidence>